<keyword evidence="3 9" id="KW-0418">Kinase</keyword>
<feature type="region of interest" description="Disordered" evidence="6">
    <location>
        <begin position="824"/>
        <end position="848"/>
    </location>
</feature>
<keyword evidence="9" id="KW-0723">Serine/threonine-protein kinase</keyword>
<dbReference type="Gene3D" id="3.80.10.10">
    <property type="entry name" value="Ribonuclease Inhibitor"/>
    <property type="match status" value="4"/>
</dbReference>
<dbReference type="Gene3D" id="1.10.510.10">
    <property type="entry name" value="Transferase(Phosphotransferase) domain 1"/>
    <property type="match status" value="1"/>
</dbReference>
<dbReference type="CDD" id="cd14014">
    <property type="entry name" value="STKc_PknB_like"/>
    <property type="match status" value="1"/>
</dbReference>
<feature type="region of interest" description="Disordered" evidence="6">
    <location>
        <begin position="1304"/>
        <end position="1324"/>
    </location>
</feature>
<evidence type="ECO:0000313" key="10">
    <source>
        <dbReference type="Proteomes" id="UP000036367"/>
    </source>
</evidence>
<keyword evidence="7" id="KW-0812">Transmembrane</keyword>
<keyword evidence="7" id="KW-1133">Transmembrane helix</keyword>
<keyword evidence="10" id="KW-1185">Reference proteome</keyword>
<dbReference type="PANTHER" id="PTHR43289">
    <property type="entry name" value="MITOGEN-ACTIVATED PROTEIN KINASE KINASE KINASE 20-RELATED"/>
    <property type="match status" value="1"/>
</dbReference>
<proteinExistence type="predicted"/>
<feature type="region of interest" description="Disordered" evidence="6">
    <location>
        <begin position="561"/>
        <end position="603"/>
    </location>
</feature>
<feature type="binding site" evidence="5">
    <location>
        <position position="149"/>
    </location>
    <ligand>
        <name>ATP</name>
        <dbReference type="ChEBI" id="CHEBI:30616"/>
    </ligand>
</feature>
<dbReference type="GO" id="GO:0004674">
    <property type="term" value="F:protein serine/threonine kinase activity"/>
    <property type="evidence" value="ECO:0007669"/>
    <property type="project" value="UniProtKB-KW"/>
</dbReference>
<evidence type="ECO:0000256" key="7">
    <source>
        <dbReference type="SAM" id="Phobius"/>
    </source>
</evidence>
<gene>
    <name evidence="9" type="ORF">RISK_002480</name>
</gene>
<evidence type="ECO:0000256" key="3">
    <source>
        <dbReference type="ARBA" id="ARBA00022777"/>
    </source>
</evidence>
<keyword evidence="1" id="KW-0808">Transferase</keyword>
<dbReference type="InterPro" id="IPR000719">
    <property type="entry name" value="Prot_kinase_dom"/>
</dbReference>
<feature type="domain" description="Protein kinase" evidence="8">
    <location>
        <begin position="120"/>
        <end position="388"/>
    </location>
</feature>
<feature type="region of interest" description="Disordered" evidence="6">
    <location>
        <begin position="1051"/>
        <end position="1092"/>
    </location>
</feature>
<keyword evidence="7" id="KW-0472">Membrane</keyword>
<dbReference type="Proteomes" id="UP000036367">
    <property type="component" value="Unassembled WGS sequence"/>
</dbReference>
<dbReference type="PROSITE" id="PS00108">
    <property type="entry name" value="PROTEIN_KINASE_ST"/>
    <property type="match status" value="1"/>
</dbReference>
<dbReference type="PROSITE" id="PS50011">
    <property type="entry name" value="PROTEIN_KINASE_DOM"/>
    <property type="match status" value="1"/>
</dbReference>
<evidence type="ECO:0000256" key="1">
    <source>
        <dbReference type="ARBA" id="ARBA00022679"/>
    </source>
</evidence>
<comment type="caution">
    <text evidence="9">The sequence shown here is derived from an EMBL/GenBank/DDBJ whole genome shotgun (WGS) entry which is preliminary data.</text>
</comment>
<dbReference type="SUPFAM" id="SSF52058">
    <property type="entry name" value="L domain-like"/>
    <property type="match status" value="1"/>
</dbReference>
<keyword evidence="4 5" id="KW-0067">ATP-binding</keyword>
<dbReference type="SUPFAM" id="SSF56112">
    <property type="entry name" value="Protein kinase-like (PK-like)"/>
    <property type="match status" value="1"/>
</dbReference>
<evidence type="ECO:0000259" key="8">
    <source>
        <dbReference type="PROSITE" id="PS50011"/>
    </source>
</evidence>
<feature type="compositionally biased region" description="Polar residues" evidence="6">
    <location>
        <begin position="561"/>
        <end position="574"/>
    </location>
</feature>
<sequence length="1541" mass="164966">MMASDDCPPAEKLSDYASGTLSEDLSLDISNHVEACPECEDTLISLESNADTLIGKIRLPQPEDSYAKEAGHERAIELVQAIRLESPSDEDATFPPDTATVQSEPNAEIPAQMTGRLAQYVLLEKLGQGGMGAVYRAKHTRLRRMVALKVLPPNLLKNASAVARFDREMHAVGQLDHPNIVRASDAGEFEGIHYLVMELVDGDDVAVIASRHGPLPTADACEIIRQAAVGLSHANDNGLVHRDIKPSNLMLTQSGQVKLLDMGLALLETPLDADDGLTSAGQVMGTLDYIAPEQVTNSHAVDIRADIYSLGCTLYRLLCGHAPFQDAKYQNAIYKAMAHVDTTPPPLAKQRAGLPAGLIAIVDKMLAKSPDDRFQTPDELAAALAPLTAGHDLQSLLVDPSADAASPSFFAGAADAETATTSFVSLAGQPNTNEPSASKTVAKPVLQTGSSMSGGRRVWPLVAGLGGAAMMLFAAGVFFLLTPQGMLRVEINDPDIEVRVKGDRIVLHRDDKDPISMAAGEHTLTVTQGDLSFDTKQFTLKRGETTTVKVELMDGVLQATTSDGSMLGQKQTRVPTPARKPLPKSTSPALASGTEQPTTSPLNEDIRWAHEELRAVITLRSETGHDSTIGPGQPLPEPPGKLIGLTLTKQRPATDLDMRRVGSLTDLESFHFGSTTKSSPTFIGTAQGMLELGRLSKLRSLDLGVLREGAGGEKVLANLALEYLHLPYAGVNEWAAAAAGHPTITRLSCYRAHISDAALKGLEQGQRLKMLDLGDSPVASPAAIEHFTAAVPGCSIRLPNFEVIDPRGNQFGSVRRNVSWKQAIGGEPRMSPPLPTAVTDSGKSPTPEEDIRWAHEVLKAGITLRSDTGKESTVTPEQPLPENPGTLVGITLAGQKSATDLDLQRVAGFADLETLVFAHSPNSSPNFVGSHQGILELARLPKLRSLSVHYLPGVGGEEVLKDLRLDSLSLPWADVNEWAAAAAGHPTLTTISAYGTQLSDAALKGLDENKGLKLLDLSGAGSLSPEAIQHFADSVPGCRIRLSKSEFIEPREKESGAVNRNVSSTETIGGEPRMSPALPTAVKDSGKSPTPEEDIRWAHDVLKAIITLRRDTGSMSTITADEPLPEDPGTLVGIKLTPLRTATDSDLQRIGSFTDLESFSTGKALTGAPTIQGTAQGILELGRLPNLRTLDLHSWTGLGGKELLENLQISSLRLPSDRVNEWAAAAVGHPTITSLSAFVTHLTDTSLMNLEQNSALKHIDLRYNPKLTRAAVNHFAAALPGCQIQLPDYDSLEARERMWAGLAPREGSTDGATPVQNDEGETGGFSPTPGEDIHWAIHELKAVVTLRSEIGTIATVILGQPLPKLPSMVVAIEFSERTVATDNDLRRVASFSHLESLSFGYRDSEGAKYIGSDRGILELARLQHLQVLNVHAVPEVGGQEILRKLHLEHLYLPHEGTDAWATAVAGHPTFTSLNAFRTGLSDEALKGLEQNKGLKVLNVSGAANLSPEAIQHFAEAVPACRIKLDHLQFIEPRHTEPTLQE</sequence>
<evidence type="ECO:0000313" key="9">
    <source>
        <dbReference type="EMBL" id="KLU05848.1"/>
    </source>
</evidence>
<dbReference type="InterPro" id="IPR032675">
    <property type="entry name" value="LRR_dom_sf"/>
</dbReference>
<feature type="transmembrane region" description="Helical" evidence="7">
    <location>
        <begin position="458"/>
        <end position="481"/>
    </location>
</feature>
<evidence type="ECO:0000256" key="2">
    <source>
        <dbReference type="ARBA" id="ARBA00022741"/>
    </source>
</evidence>
<dbReference type="Gene3D" id="3.30.200.20">
    <property type="entry name" value="Phosphorylase Kinase, domain 1"/>
    <property type="match status" value="1"/>
</dbReference>
<dbReference type="PATRIC" id="fig|595434.4.peg.2366"/>
<dbReference type="Gene3D" id="1.10.10.1320">
    <property type="entry name" value="Anti-sigma factor, zinc-finger domain"/>
    <property type="match status" value="1"/>
</dbReference>
<dbReference type="InterPro" id="IPR008271">
    <property type="entry name" value="Ser/Thr_kinase_AS"/>
</dbReference>
<dbReference type="InterPro" id="IPR017441">
    <property type="entry name" value="Protein_kinase_ATP_BS"/>
</dbReference>
<dbReference type="InterPro" id="IPR041916">
    <property type="entry name" value="Anti_sigma_zinc_sf"/>
</dbReference>
<accession>A0A0J1BH15</accession>
<evidence type="ECO:0000256" key="4">
    <source>
        <dbReference type="ARBA" id="ARBA00022840"/>
    </source>
</evidence>
<evidence type="ECO:0000256" key="6">
    <source>
        <dbReference type="SAM" id="MobiDB-lite"/>
    </source>
</evidence>
<dbReference type="Pfam" id="PF00069">
    <property type="entry name" value="Pkinase"/>
    <property type="match status" value="1"/>
</dbReference>
<dbReference type="PANTHER" id="PTHR43289:SF34">
    <property type="entry name" value="SERINE_THREONINE-PROTEIN KINASE YBDM-RELATED"/>
    <property type="match status" value="1"/>
</dbReference>
<dbReference type="GO" id="GO:0005524">
    <property type="term" value="F:ATP binding"/>
    <property type="evidence" value="ECO:0007669"/>
    <property type="project" value="UniProtKB-UniRule"/>
</dbReference>
<reference evidence="9" key="1">
    <citation type="submission" date="2015-05" db="EMBL/GenBank/DDBJ databases">
        <title>Permanent draft genome of Rhodopirellula islandicus K833.</title>
        <authorList>
            <person name="Kizina J."/>
            <person name="Richter M."/>
            <person name="Glockner F.O."/>
            <person name="Harder J."/>
        </authorList>
    </citation>
    <scope>NUCLEOTIDE SEQUENCE [LARGE SCALE GENOMIC DNA]</scope>
    <source>
        <strain evidence="9">K833</strain>
    </source>
</reference>
<dbReference type="EMBL" id="LECT01000017">
    <property type="protein sequence ID" value="KLU05848.1"/>
    <property type="molecule type" value="Genomic_DNA"/>
</dbReference>
<dbReference type="InterPro" id="IPR011009">
    <property type="entry name" value="Kinase-like_dom_sf"/>
</dbReference>
<dbReference type="SUPFAM" id="SSF52047">
    <property type="entry name" value="RNI-like"/>
    <property type="match status" value="2"/>
</dbReference>
<protein>
    <submittedName>
        <fullName evidence="9">Serine/threonine protein kinase</fullName>
    </submittedName>
</protein>
<dbReference type="STRING" id="595434.RISK_002480"/>
<name>A0A0J1BH15_RHOIS</name>
<feature type="compositionally biased region" description="Polar residues" evidence="6">
    <location>
        <begin position="1058"/>
        <end position="1067"/>
    </location>
</feature>
<organism evidence="9 10">
    <name type="scientific">Rhodopirellula islandica</name>
    <dbReference type="NCBI Taxonomy" id="595434"/>
    <lineage>
        <taxon>Bacteria</taxon>
        <taxon>Pseudomonadati</taxon>
        <taxon>Planctomycetota</taxon>
        <taxon>Planctomycetia</taxon>
        <taxon>Pirellulales</taxon>
        <taxon>Pirellulaceae</taxon>
        <taxon>Rhodopirellula</taxon>
    </lineage>
</organism>
<dbReference type="PROSITE" id="PS00107">
    <property type="entry name" value="PROTEIN_KINASE_ATP"/>
    <property type="match status" value="1"/>
</dbReference>
<keyword evidence="2 5" id="KW-0547">Nucleotide-binding</keyword>
<dbReference type="SMART" id="SM00220">
    <property type="entry name" value="S_TKc"/>
    <property type="match status" value="1"/>
</dbReference>
<feature type="compositionally biased region" description="Polar residues" evidence="6">
    <location>
        <begin position="584"/>
        <end position="602"/>
    </location>
</feature>
<evidence type="ECO:0000256" key="5">
    <source>
        <dbReference type="PROSITE-ProRule" id="PRU10141"/>
    </source>
</evidence>